<evidence type="ECO:0000313" key="2">
    <source>
        <dbReference type="EMBL" id="MBW0553286.1"/>
    </source>
</evidence>
<dbReference type="AlphaFoldDB" id="A0A9Q3J0F2"/>
<comment type="caution">
    <text evidence="2">The sequence shown here is derived from an EMBL/GenBank/DDBJ whole genome shotgun (WGS) entry which is preliminary data.</text>
</comment>
<dbReference type="InterPro" id="IPR013103">
    <property type="entry name" value="RVT_2"/>
</dbReference>
<name>A0A9Q3J0F2_9BASI</name>
<gene>
    <name evidence="2" type="ORF">O181_093001</name>
</gene>
<accession>A0A9Q3J0F2</accession>
<dbReference type="EMBL" id="AVOT02059642">
    <property type="protein sequence ID" value="MBW0553286.1"/>
    <property type="molecule type" value="Genomic_DNA"/>
</dbReference>
<dbReference type="OrthoDB" id="2516949at2759"/>
<evidence type="ECO:0000259" key="1">
    <source>
        <dbReference type="Pfam" id="PF07727"/>
    </source>
</evidence>
<organism evidence="2 3">
    <name type="scientific">Austropuccinia psidii MF-1</name>
    <dbReference type="NCBI Taxonomy" id="1389203"/>
    <lineage>
        <taxon>Eukaryota</taxon>
        <taxon>Fungi</taxon>
        <taxon>Dikarya</taxon>
        <taxon>Basidiomycota</taxon>
        <taxon>Pucciniomycotina</taxon>
        <taxon>Pucciniomycetes</taxon>
        <taxon>Pucciniales</taxon>
        <taxon>Sphaerophragmiaceae</taxon>
        <taxon>Austropuccinia</taxon>
    </lineage>
</organism>
<feature type="domain" description="Reverse transcriptase Ty1/copia-type" evidence="1">
    <location>
        <begin position="3"/>
        <end position="133"/>
    </location>
</feature>
<reference evidence="2" key="1">
    <citation type="submission" date="2021-03" db="EMBL/GenBank/DDBJ databases">
        <title>Draft genome sequence of rust myrtle Austropuccinia psidii MF-1, a brazilian biotype.</title>
        <authorList>
            <person name="Quecine M.C."/>
            <person name="Pachon D.M.R."/>
            <person name="Bonatelli M.L."/>
            <person name="Correr F.H."/>
            <person name="Franceschini L.M."/>
            <person name="Leite T.F."/>
            <person name="Margarido G.R.A."/>
            <person name="Almeida C.A."/>
            <person name="Ferrarezi J.A."/>
            <person name="Labate C.A."/>
        </authorList>
    </citation>
    <scope>NUCLEOTIDE SEQUENCE</scope>
    <source>
        <strain evidence="2">MF-1</strain>
    </source>
</reference>
<evidence type="ECO:0000313" key="3">
    <source>
        <dbReference type="Proteomes" id="UP000765509"/>
    </source>
</evidence>
<protein>
    <recommendedName>
        <fullName evidence="1">Reverse transcriptase Ty1/copia-type domain-containing protein</fullName>
    </recommendedName>
</protein>
<sequence>MPVYVWPLQGIHINKFKVLKLRKALYGTKQAARCWWLHLTDILRGIGFSPNDEDPSTYRLYCNDGQAILWIHIDDSAITASLQELLDENSMKIGCGLKIKWDKGISGLVGLTIKPSPNGYFITQPELINKLINLNPSNIMAHSPFPPDTSLTSNPSPSMDIPYLQQRGILLYLSQGSRPDIVRCGYETLIKYQVLFLSSKFV</sequence>
<keyword evidence="3" id="KW-1185">Reference proteome</keyword>
<dbReference type="Pfam" id="PF07727">
    <property type="entry name" value="RVT_2"/>
    <property type="match status" value="1"/>
</dbReference>
<proteinExistence type="predicted"/>
<dbReference type="Proteomes" id="UP000765509">
    <property type="component" value="Unassembled WGS sequence"/>
</dbReference>